<dbReference type="Pfam" id="PF08386">
    <property type="entry name" value="Abhydrolase_4"/>
    <property type="match status" value="1"/>
</dbReference>
<accession>A0A9W6RPY7</accession>
<dbReference type="AlphaFoldDB" id="A0A9W6RPY7"/>
<feature type="domain" description="Peptidase S33 tripeptidyl aminopeptidase-like C-terminal" evidence="5">
    <location>
        <begin position="420"/>
        <end position="522"/>
    </location>
</feature>
<reference evidence="6" key="1">
    <citation type="submission" date="2023-03" db="EMBL/GenBank/DDBJ databases">
        <title>Actinoallomurus iriomotensis NBRC 103681.</title>
        <authorList>
            <person name="Ichikawa N."/>
            <person name="Sato H."/>
            <person name="Tonouchi N."/>
        </authorList>
    </citation>
    <scope>NUCLEOTIDE SEQUENCE</scope>
    <source>
        <strain evidence="6">NBRC 103681</strain>
    </source>
</reference>
<evidence type="ECO:0000313" key="6">
    <source>
        <dbReference type="EMBL" id="GLY79714.1"/>
    </source>
</evidence>
<sequence length="523" mass="56110">MLWQSASVGCQGEHFGDKNGDGVNKFRTVTGLAVAAFVAAACTGFPNSKAAPSPSPKGIARYYAQHVSWHDCGGGFQCGTLHMPLDYAHPDAQRITMSVIRLPAEGQRKGSLLINPGGPGGSGVEFVREGARQFGADLRKNFDLVGFDPRGVNQTKPAVRCLTSKELDRFFATDTSPDTPAEVNDLVKVSKGWADDCKTRIPSLLPYVGTINAAKDMDVLRAALGDQGMTYYGASYGTYLGAYYADLFPKHVRAMVLDGAIDPKLSGDAVNIEQAKGFDTAVHAFAADCVKANDCPLGNGSVHQALTRLQRFFAQTDKKPLKNGLGDGRVVDESLVELGVASALYNKQTWPILRLALKSGIEQGDGTTLLRLGDLLVERNKDGSYSNQSEANMAVNCVDKPYSRSLGAWKDQAAKAKKAAPLFGQFVVWGTLPCGYWPVQSHEQPRPLHAQGSKPIVVVGTTRDPATPYRWAQALASQLNSGVLLSLDGDGHTAYLQGNPCISSAVDRYLISTATPKKNTMCH</sequence>
<dbReference type="GO" id="GO:0016787">
    <property type="term" value="F:hydrolase activity"/>
    <property type="evidence" value="ECO:0007669"/>
    <property type="project" value="UniProtKB-KW"/>
</dbReference>
<dbReference type="PANTHER" id="PTHR43248:SF29">
    <property type="entry name" value="TRIPEPTIDYL AMINOPEPTIDASE"/>
    <property type="match status" value="1"/>
</dbReference>
<dbReference type="InterPro" id="IPR000073">
    <property type="entry name" value="AB_hydrolase_1"/>
</dbReference>
<organism evidence="6 7">
    <name type="scientific">Actinoallomurus iriomotensis</name>
    <dbReference type="NCBI Taxonomy" id="478107"/>
    <lineage>
        <taxon>Bacteria</taxon>
        <taxon>Bacillati</taxon>
        <taxon>Actinomycetota</taxon>
        <taxon>Actinomycetes</taxon>
        <taxon>Streptosporangiales</taxon>
        <taxon>Thermomonosporaceae</taxon>
        <taxon>Actinoallomurus</taxon>
    </lineage>
</organism>
<gene>
    <name evidence="6" type="ORF">Airi01_079810</name>
</gene>
<dbReference type="InterPro" id="IPR013595">
    <property type="entry name" value="Pept_S33_TAP-like_C"/>
</dbReference>
<evidence type="ECO:0000256" key="2">
    <source>
        <dbReference type="ARBA" id="ARBA00022729"/>
    </source>
</evidence>
<protein>
    <submittedName>
        <fullName evidence="6">Proteinase</fullName>
    </submittedName>
</protein>
<dbReference type="InterPro" id="IPR029058">
    <property type="entry name" value="AB_hydrolase_fold"/>
</dbReference>
<proteinExistence type="inferred from homology"/>
<evidence type="ECO:0000313" key="7">
    <source>
        <dbReference type="Proteomes" id="UP001165135"/>
    </source>
</evidence>
<dbReference type="EMBL" id="BSTJ01000012">
    <property type="protein sequence ID" value="GLY79714.1"/>
    <property type="molecule type" value="Genomic_DNA"/>
</dbReference>
<evidence type="ECO:0000259" key="5">
    <source>
        <dbReference type="Pfam" id="PF08386"/>
    </source>
</evidence>
<keyword evidence="2" id="KW-0732">Signal</keyword>
<feature type="domain" description="AB hydrolase-1" evidence="4">
    <location>
        <begin position="112"/>
        <end position="316"/>
    </location>
</feature>
<dbReference type="SUPFAM" id="SSF53474">
    <property type="entry name" value="alpha/beta-Hydrolases"/>
    <property type="match status" value="1"/>
</dbReference>
<evidence type="ECO:0000259" key="4">
    <source>
        <dbReference type="Pfam" id="PF00561"/>
    </source>
</evidence>
<dbReference type="Pfam" id="PF00561">
    <property type="entry name" value="Abhydrolase_1"/>
    <property type="match status" value="1"/>
</dbReference>
<comment type="caution">
    <text evidence="6">The sequence shown here is derived from an EMBL/GenBank/DDBJ whole genome shotgun (WGS) entry which is preliminary data.</text>
</comment>
<evidence type="ECO:0000256" key="3">
    <source>
        <dbReference type="ARBA" id="ARBA00022801"/>
    </source>
</evidence>
<dbReference type="PANTHER" id="PTHR43248">
    <property type="entry name" value="2-SUCCINYL-6-HYDROXY-2,4-CYCLOHEXADIENE-1-CARBOXYLATE SYNTHASE"/>
    <property type="match status" value="1"/>
</dbReference>
<keyword evidence="3" id="KW-0378">Hydrolase</keyword>
<dbReference type="Gene3D" id="3.40.50.1820">
    <property type="entry name" value="alpha/beta hydrolase"/>
    <property type="match status" value="1"/>
</dbReference>
<name>A0A9W6RPY7_9ACTN</name>
<dbReference type="Proteomes" id="UP001165135">
    <property type="component" value="Unassembled WGS sequence"/>
</dbReference>
<comment type="similarity">
    <text evidence="1">Belongs to the peptidase S33 family.</text>
</comment>
<dbReference type="InterPro" id="IPR051601">
    <property type="entry name" value="Serine_prot/Carboxylest_S33"/>
</dbReference>
<evidence type="ECO:0000256" key="1">
    <source>
        <dbReference type="ARBA" id="ARBA00010088"/>
    </source>
</evidence>